<reference evidence="13" key="2">
    <citation type="submission" date="2016-04" db="UniProtKB">
        <authorList>
            <consortium name="WormBaseParasite"/>
        </authorList>
    </citation>
    <scope>IDENTIFICATION</scope>
</reference>
<evidence type="ECO:0000256" key="2">
    <source>
        <dbReference type="ARBA" id="ARBA00006375"/>
    </source>
</evidence>
<keyword evidence="3 10" id="KW-0813">Transport</keyword>
<name>A0A158P9D4_ANGCA</name>
<keyword evidence="4 9" id="KW-0812">Transmembrane</keyword>
<evidence type="ECO:0000256" key="9">
    <source>
        <dbReference type="PROSITE-ProRule" id="PRU00282"/>
    </source>
</evidence>
<evidence type="ECO:0000256" key="11">
    <source>
        <dbReference type="SAM" id="Phobius"/>
    </source>
</evidence>
<feature type="transmembrane region" description="Helical" evidence="11">
    <location>
        <begin position="6"/>
        <end position="22"/>
    </location>
</feature>
<comment type="similarity">
    <text evidence="2 10">Belongs to the mitochondrial carrier (TC 2.A.29) family.</text>
</comment>
<dbReference type="PANTHER" id="PTHR45624:SF10">
    <property type="entry name" value="SLC (SOLUTE CARRIER) HOMOLOG"/>
    <property type="match status" value="1"/>
</dbReference>
<evidence type="ECO:0000313" key="13">
    <source>
        <dbReference type="WBParaSite" id="ACAC_0000810801-mRNA-1"/>
    </source>
</evidence>
<keyword evidence="7" id="KW-0496">Mitochondrion</keyword>
<evidence type="ECO:0000256" key="1">
    <source>
        <dbReference type="ARBA" id="ARBA00004225"/>
    </source>
</evidence>
<dbReference type="PROSITE" id="PS50920">
    <property type="entry name" value="SOLCAR"/>
    <property type="match status" value="3"/>
</dbReference>
<dbReference type="Proteomes" id="UP000035642">
    <property type="component" value="Unassembled WGS sequence"/>
</dbReference>
<evidence type="ECO:0000256" key="8">
    <source>
        <dbReference type="ARBA" id="ARBA00023136"/>
    </source>
</evidence>
<evidence type="ECO:0000313" key="12">
    <source>
        <dbReference type="Proteomes" id="UP000035642"/>
    </source>
</evidence>
<dbReference type="STRING" id="6313.A0A158P9D4"/>
<feature type="transmembrane region" description="Helical" evidence="11">
    <location>
        <begin position="62"/>
        <end position="81"/>
    </location>
</feature>
<dbReference type="InterPro" id="IPR018108">
    <property type="entry name" value="MCP_transmembrane"/>
</dbReference>
<dbReference type="PANTHER" id="PTHR45624">
    <property type="entry name" value="MITOCHONDRIAL BASIC AMINO ACIDS TRANSPORTER-RELATED"/>
    <property type="match status" value="1"/>
</dbReference>
<evidence type="ECO:0000256" key="5">
    <source>
        <dbReference type="ARBA" id="ARBA00022737"/>
    </source>
</evidence>
<comment type="subcellular location">
    <subcellularLocation>
        <location evidence="1">Mitochondrion membrane</location>
        <topology evidence="1">Multi-pass membrane protein</topology>
    </subcellularLocation>
</comment>
<evidence type="ECO:0000256" key="4">
    <source>
        <dbReference type="ARBA" id="ARBA00022692"/>
    </source>
</evidence>
<dbReference type="InterPro" id="IPR023395">
    <property type="entry name" value="MCP_dom_sf"/>
</dbReference>
<keyword evidence="8 9" id="KW-0472">Membrane</keyword>
<dbReference type="AlphaFoldDB" id="A0A158P9D4"/>
<dbReference type="GO" id="GO:0031966">
    <property type="term" value="C:mitochondrial membrane"/>
    <property type="evidence" value="ECO:0007669"/>
    <property type="project" value="UniProtKB-SubCell"/>
</dbReference>
<dbReference type="WBParaSite" id="ACAC_0000810801-mRNA-1">
    <property type="protein sequence ID" value="ACAC_0000810801-mRNA-1"/>
    <property type="gene ID" value="ACAC_0000810801"/>
</dbReference>
<evidence type="ECO:0000256" key="10">
    <source>
        <dbReference type="RuleBase" id="RU000488"/>
    </source>
</evidence>
<evidence type="ECO:0000256" key="3">
    <source>
        <dbReference type="ARBA" id="ARBA00022448"/>
    </source>
</evidence>
<evidence type="ECO:0000256" key="6">
    <source>
        <dbReference type="ARBA" id="ARBA00022989"/>
    </source>
</evidence>
<keyword evidence="6 11" id="KW-1133">Transmembrane helix</keyword>
<dbReference type="SUPFAM" id="SSF103506">
    <property type="entry name" value="Mitochondrial carrier"/>
    <property type="match status" value="1"/>
</dbReference>
<keyword evidence="12" id="KW-1185">Reference proteome</keyword>
<protein>
    <submittedName>
        <fullName evidence="13">Mitochondrial carrier protein</fullName>
    </submittedName>
</protein>
<dbReference type="InterPro" id="IPR050567">
    <property type="entry name" value="Mitochondrial_Carrier"/>
</dbReference>
<organism evidence="12 13">
    <name type="scientific">Angiostrongylus cantonensis</name>
    <name type="common">Rat lungworm</name>
    <dbReference type="NCBI Taxonomy" id="6313"/>
    <lineage>
        <taxon>Eukaryota</taxon>
        <taxon>Metazoa</taxon>
        <taxon>Ecdysozoa</taxon>
        <taxon>Nematoda</taxon>
        <taxon>Chromadorea</taxon>
        <taxon>Rhabditida</taxon>
        <taxon>Rhabditina</taxon>
        <taxon>Rhabditomorpha</taxon>
        <taxon>Strongyloidea</taxon>
        <taxon>Metastrongylidae</taxon>
        <taxon>Angiostrongylus</taxon>
    </lineage>
</organism>
<keyword evidence="5" id="KW-0677">Repeat</keyword>
<feature type="repeat" description="Solcar" evidence="9">
    <location>
        <begin position="99"/>
        <end position="191"/>
    </location>
</feature>
<feature type="repeat" description="Solcar" evidence="9">
    <location>
        <begin position="198"/>
        <end position="285"/>
    </location>
</feature>
<feature type="transmembrane region" description="Helical" evidence="11">
    <location>
        <begin position="101"/>
        <end position="122"/>
    </location>
</feature>
<feature type="repeat" description="Solcar" evidence="9">
    <location>
        <begin position="2"/>
        <end position="82"/>
    </location>
</feature>
<proteinExistence type="inferred from homology"/>
<reference evidence="12" key="1">
    <citation type="submission" date="2012-09" db="EMBL/GenBank/DDBJ databases">
        <authorList>
            <person name="Martin A.A."/>
        </authorList>
    </citation>
    <scope>NUCLEOTIDE SEQUENCE</scope>
</reference>
<dbReference type="Pfam" id="PF00153">
    <property type="entry name" value="Mito_carr"/>
    <property type="match status" value="3"/>
</dbReference>
<feature type="transmembrane region" description="Helical" evidence="11">
    <location>
        <begin position="256"/>
        <end position="279"/>
    </location>
</feature>
<dbReference type="GO" id="GO:0022857">
    <property type="term" value="F:transmembrane transporter activity"/>
    <property type="evidence" value="ECO:0007669"/>
    <property type="project" value="TreeGrafter"/>
</dbReference>
<sequence>MYADFIAGWAAGGAGLLFGYPLDTVKTRLQTIVGYKGITDCFVQTVRQESIYGLYKGVSAPLLSAGVVHSLLFTGYGVALRVLHPGESHVEARKDLPMSEILFASTCGTIAQIIPIIPIELLKTRLQVQRESVSRFTRHASVLYSGPIECARQIVKNEGIQGLFKGGKVIFFRDVIGYIFYIPVYEMTLRFMRTKQINETTSQLFSGGCAGVCGWLSVCPLEVIKNRMQAENTARKMLVSAKEMAREMWNETGARSFYRGGLALSMRGFVVNAIVFLVYEKAYKIVDKTSTKMFSA</sequence>
<accession>A0A158P9D4</accession>
<evidence type="ECO:0000256" key="7">
    <source>
        <dbReference type="ARBA" id="ARBA00023128"/>
    </source>
</evidence>
<dbReference type="Gene3D" id="1.50.40.10">
    <property type="entry name" value="Mitochondrial carrier domain"/>
    <property type="match status" value="1"/>
</dbReference>